<organism evidence="2 3">
    <name type="scientific">Phytobacter ursingii</name>
    <dbReference type="NCBI Taxonomy" id="1972431"/>
    <lineage>
        <taxon>Bacteria</taxon>
        <taxon>Pseudomonadati</taxon>
        <taxon>Pseudomonadota</taxon>
        <taxon>Gammaproteobacteria</taxon>
        <taxon>Enterobacterales</taxon>
        <taxon>Enterobacteriaceae</taxon>
        <taxon>Phytobacter</taxon>
    </lineage>
</organism>
<evidence type="ECO:0000256" key="1">
    <source>
        <dbReference type="SAM" id="Phobius"/>
    </source>
</evidence>
<dbReference type="Proteomes" id="UP001286589">
    <property type="component" value="Unassembled WGS sequence"/>
</dbReference>
<keyword evidence="1" id="KW-0812">Transmembrane</keyword>
<feature type="transmembrane region" description="Helical" evidence="1">
    <location>
        <begin position="23"/>
        <end position="40"/>
    </location>
</feature>
<accession>A0AB35RVD7</accession>
<name>A0AB35RVD7_9ENTR</name>
<evidence type="ECO:0000313" key="3">
    <source>
        <dbReference type="Proteomes" id="UP001286589"/>
    </source>
</evidence>
<comment type="caution">
    <text evidence="2">The sequence shown here is derived from an EMBL/GenBank/DDBJ whole genome shotgun (WGS) entry which is preliminary data.</text>
</comment>
<evidence type="ECO:0000313" key="2">
    <source>
        <dbReference type="EMBL" id="MDV2865943.1"/>
    </source>
</evidence>
<reference evidence="2 3" key="1">
    <citation type="submission" date="2023-10" db="EMBL/GenBank/DDBJ databases">
        <title>Phytobacter spp. The emergence of a new genus of hospital-origin enterobacteria encoding carbapenemases in Argentina.</title>
        <authorList>
            <person name="Vay C."/>
            <person name="Almuzara M."/>
            <person name="Traglia G.M."/>
            <person name="Campos J."/>
        </authorList>
    </citation>
    <scope>NUCLEOTIDE SEQUENCE [LARGE SCALE GENOMIC DNA]</scope>
    <source>
        <strain evidence="2 3">CVMA36</strain>
    </source>
</reference>
<protein>
    <submittedName>
        <fullName evidence="2">Uncharacterized protein</fullName>
    </submittedName>
</protein>
<dbReference type="EMBL" id="JAWJAC010000044">
    <property type="protein sequence ID" value="MDV2865943.1"/>
    <property type="molecule type" value="Genomic_DNA"/>
</dbReference>
<dbReference type="AlphaFoldDB" id="A0AB35RVD7"/>
<keyword evidence="1" id="KW-0472">Membrane</keyword>
<sequence>MGGLLFFLCCYWFFHYETWHERIIAISLSVLVVAIIIKILPERPNQ</sequence>
<gene>
    <name evidence="2" type="ORF">R0H02_26305</name>
</gene>
<keyword evidence="1" id="KW-1133">Transmembrane helix</keyword>
<proteinExistence type="predicted"/>
<dbReference type="RefSeq" id="WP_317101726.1">
    <property type="nucleotide sequence ID" value="NZ_JAWJAC010000044.1"/>
</dbReference>
<keyword evidence="3" id="KW-1185">Reference proteome</keyword>